<evidence type="ECO:0000259" key="2">
    <source>
        <dbReference type="Pfam" id="PF19051"/>
    </source>
</evidence>
<dbReference type="PANTHER" id="PTHR43818:SF5">
    <property type="entry name" value="OXIDOREDUCTASE FAMILY PROTEIN"/>
    <property type="match status" value="1"/>
</dbReference>
<dbReference type="PANTHER" id="PTHR43818">
    <property type="entry name" value="BCDNA.GH03377"/>
    <property type="match status" value="1"/>
</dbReference>
<dbReference type="InterPro" id="IPR019546">
    <property type="entry name" value="TAT_signal_bac_arc"/>
</dbReference>
<dbReference type="InterPro" id="IPR036291">
    <property type="entry name" value="NAD(P)-bd_dom_sf"/>
</dbReference>
<dbReference type="KEGG" id="aagg:ETAA8_26830"/>
<evidence type="ECO:0000313" key="3">
    <source>
        <dbReference type="EMBL" id="QDU27595.1"/>
    </source>
</evidence>
<gene>
    <name evidence="3" type="primary">iolG_6</name>
    <name evidence="3" type="ORF">ETAA8_26830</name>
</gene>
<dbReference type="PROSITE" id="PS51318">
    <property type="entry name" value="TAT"/>
    <property type="match status" value="1"/>
</dbReference>
<dbReference type="Proteomes" id="UP000315017">
    <property type="component" value="Chromosome"/>
</dbReference>
<proteinExistence type="predicted"/>
<dbReference type="InterPro" id="IPR006311">
    <property type="entry name" value="TAT_signal"/>
</dbReference>
<feature type="domain" description="Gfo/Idh/MocA-like oxidoreductase N-terminal" evidence="1">
    <location>
        <begin position="54"/>
        <end position="175"/>
    </location>
</feature>
<dbReference type="Gene3D" id="3.40.50.720">
    <property type="entry name" value="NAD(P)-binding Rossmann-like Domain"/>
    <property type="match status" value="1"/>
</dbReference>
<dbReference type="Gene3D" id="3.30.360.10">
    <property type="entry name" value="Dihydrodipicolinate Reductase, domain 2"/>
    <property type="match status" value="1"/>
</dbReference>
<dbReference type="SUPFAM" id="SSF55347">
    <property type="entry name" value="Glyceraldehyde-3-phosphate dehydrogenase-like, C-terminal domain"/>
    <property type="match status" value="1"/>
</dbReference>
<dbReference type="GO" id="GO:0000166">
    <property type="term" value="F:nucleotide binding"/>
    <property type="evidence" value="ECO:0007669"/>
    <property type="project" value="InterPro"/>
</dbReference>
<dbReference type="SUPFAM" id="SSF51735">
    <property type="entry name" value="NAD(P)-binding Rossmann-fold domains"/>
    <property type="match status" value="1"/>
</dbReference>
<accession>A0A517YBH8</accession>
<reference evidence="3 4" key="1">
    <citation type="submission" date="2019-02" db="EMBL/GenBank/DDBJ databases">
        <title>Deep-cultivation of Planctomycetes and their phenomic and genomic characterization uncovers novel biology.</title>
        <authorList>
            <person name="Wiegand S."/>
            <person name="Jogler M."/>
            <person name="Boedeker C."/>
            <person name="Pinto D."/>
            <person name="Vollmers J."/>
            <person name="Rivas-Marin E."/>
            <person name="Kohn T."/>
            <person name="Peeters S.H."/>
            <person name="Heuer A."/>
            <person name="Rast P."/>
            <person name="Oberbeckmann S."/>
            <person name="Bunk B."/>
            <person name="Jeske O."/>
            <person name="Meyerdierks A."/>
            <person name="Storesund J.E."/>
            <person name="Kallscheuer N."/>
            <person name="Luecker S."/>
            <person name="Lage O.M."/>
            <person name="Pohl T."/>
            <person name="Merkel B.J."/>
            <person name="Hornburger P."/>
            <person name="Mueller R.-W."/>
            <person name="Bruemmer F."/>
            <person name="Labrenz M."/>
            <person name="Spormann A.M."/>
            <person name="Op den Camp H."/>
            <person name="Overmann J."/>
            <person name="Amann R."/>
            <person name="Jetten M.S.M."/>
            <person name="Mascher T."/>
            <person name="Medema M.H."/>
            <person name="Devos D.P."/>
            <person name="Kaster A.-K."/>
            <person name="Ovreas L."/>
            <person name="Rohde M."/>
            <person name="Galperin M.Y."/>
            <person name="Jogler C."/>
        </authorList>
    </citation>
    <scope>NUCLEOTIDE SEQUENCE [LARGE SCALE GENOMIC DNA]</scope>
    <source>
        <strain evidence="3 4">ETA_A8</strain>
    </source>
</reference>
<dbReference type="AlphaFoldDB" id="A0A517YBH8"/>
<evidence type="ECO:0000259" key="1">
    <source>
        <dbReference type="Pfam" id="PF01408"/>
    </source>
</evidence>
<keyword evidence="4" id="KW-1185">Reference proteome</keyword>
<dbReference type="GO" id="GO:0050112">
    <property type="term" value="F:inositol 2-dehydrogenase (NAD+) activity"/>
    <property type="evidence" value="ECO:0007669"/>
    <property type="project" value="UniProtKB-EC"/>
</dbReference>
<dbReference type="InterPro" id="IPR050463">
    <property type="entry name" value="Gfo/Idh/MocA_oxidrdct_glycsds"/>
</dbReference>
<sequence>MTRMPDANSPEQYALDRRQFLQAVGSAAGTAAVVGTLAEPRAAVAAKGPNEKLTVGIMGVNGRGSALTRSFVTAGAHVSYICDVDERAIAKAAAIVGDQQQIKPAGISDFRKILDDKSVDILICAAPNHWHAPATILGCAAGKHVYVEKPCSHNPREGELAIAAARKNDRVVTMGSQRRSWPGIVEAIQKIKAGEIGKVHYARAWYNNKRPNIKHGQPAEVPSWLNWTLWQGPAPEKAFKDNILHYNWHWHWHYGNGELGNNGVHALDVCRWGLGVDYPIRVTSGGGKYRHDDDQETPDTHVVTYNFPGNKSIMWEGLSWSPLGSMLNQFGCSFHGENGSIVIIDPGYKQYDDRNKEIAASPTGSRGGDPDHVGNFLDCVRSSKRPNADIEEGHKSTLMCHLGNIAHRVNRVLTTDETNGHIANDEAAMNLWSREYRPGWEPKV</sequence>
<dbReference type="InterPro" id="IPR000683">
    <property type="entry name" value="Gfo/Idh/MocA-like_OxRdtase_N"/>
</dbReference>
<dbReference type="Pfam" id="PF19051">
    <property type="entry name" value="GFO_IDH_MocA_C2"/>
    <property type="match status" value="1"/>
</dbReference>
<organism evidence="3 4">
    <name type="scientific">Anatilimnocola aggregata</name>
    <dbReference type="NCBI Taxonomy" id="2528021"/>
    <lineage>
        <taxon>Bacteria</taxon>
        <taxon>Pseudomonadati</taxon>
        <taxon>Planctomycetota</taxon>
        <taxon>Planctomycetia</taxon>
        <taxon>Pirellulales</taxon>
        <taxon>Pirellulaceae</taxon>
        <taxon>Anatilimnocola</taxon>
    </lineage>
</organism>
<dbReference type="Pfam" id="PF01408">
    <property type="entry name" value="GFO_IDH_MocA"/>
    <property type="match status" value="1"/>
</dbReference>
<dbReference type="EC" id="1.1.1.18" evidence="3"/>
<feature type="domain" description="Gfo/Idh/MocA-like oxidoreductase bacterial type C-terminal" evidence="2">
    <location>
        <begin position="215"/>
        <end position="441"/>
    </location>
</feature>
<dbReference type="EMBL" id="CP036274">
    <property type="protein sequence ID" value="QDU27595.1"/>
    <property type="molecule type" value="Genomic_DNA"/>
</dbReference>
<evidence type="ECO:0000313" key="4">
    <source>
        <dbReference type="Proteomes" id="UP000315017"/>
    </source>
</evidence>
<name>A0A517YBH8_9BACT</name>
<dbReference type="InterPro" id="IPR043906">
    <property type="entry name" value="Gfo/Idh/MocA_OxRdtase_bact_C"/>
</dbReference>
<dbReference type="NCBIfam" id="TIGR01409">
    <property type="entry name" value="TAT_signal_seq"/>
    <property type="match status" value="1"/>
</dbReference>
<keyword evidence="3" id="KW-0560">Oxidoreductase</keyword>
<protein>
    <submittedName>
        <fullName evidence="3">Inositol 2-dehydrogenase</fullName>
        <ecNumber evidence="3">1.1.1.18</ecNumber>
    </submittedName>
</protein>